<feature type="transmembrane region" description="Helical" evidence="14">
    <location>
        <begin position="45"/>
        <end position="69"/>
    </location>
</feature>
<dbReference type="PROSITE" id="PS50885">
    <property type="entry name" value="HAMP"/>
    <property type="match status" value="1"/>
</dbReference>
<dbReference type="PIRSF" id="PIRSF037532">
    <property type="entry name" value="STHK_NtrY"/>
    <property type="match status" value="1"/>
</dbReference>
<evidence type="ECO:0000313" key="17">
    <source>
        <dbReference type="EMBL" id="HGY94673.1"/>
    </source>
</evidence>
<dbReference type="InterPro" id="IPR003594">
    <property type="entry name" value="HATPase_dom"/>
</dbReference>
<dbReference type="GO" id="GO:0030295">
    <property type="term" value="F:protein kinase activator activity"/>
    <property type="evidence" value="ECO:0007669"/>
    <property type="project" value="TreeGrafter"/>
</dbReference>
<evidence type="ECO:0000256" key="8">
    <source>
        <dbReference type="ARBA" id="ARBA00022777"/>
    </source>
</evidence>
<comment type="subcellular location">
    <subcellularLocation>
        <location evidence="2">Membrane</location>
        <topology evidence="2">Multi-pass membrane protein</topology>
    </subcellularLocation>
</comment>
<dbReference type="SMART" id="SM00387">
    <property type="entry name" value="HATPase_c"/>
    <property type="match status" value="1"/>
</dbReference>
<dbReference type="GO" id="GO:0005524">
    <property type="term" value="F:ATP binding"/>
    <property type="evidence" value="ECO:0007669"/>
    <property type="project" value="UniProtKB-KW"/>
</dbReference>
<name>A0A7V4XT40_9BACT</name>
<evidence type="ECO:0000256" key="2">
    <source>
        <dbReference type="ARBA" id="ARBA00004141"/>
    </source>
</evidence>
<sequence length="783" mass="85127">MPASKPKRYLAFLAVCMLLLLIALSTLNAFNLHFLRPQSAGEIYLFTAISIVSFLLLVTLIVLLARNILKLLADQQSRVLGSRLRSRMILGALILSFAPALFMFLFSYLLMNRSIDRWFSQPSTDLREASRSIALELASYMSANARAEADALASSPAFAAPQAGAATADTQTASGAAITQEMKRHRLTLQGGFVAIFEDAQLRASYQLPAQARTASLHSWLEDSERGSREHAVRAPALPLSLAILQAAQSSDDPILSTGGTEYAIGAASLNNGGLVVVGLPVPGGLPPALDTLRTGAAQYWAIYRQRRTLRSMYLLLLLMLTALIFFSSSWLALYLSKQITRPVEALADAMSEISQGHYYQRVTVNASQELGELVRSFNEMASDLEQSRLLADYYTQQLSTANQTLETRRNELETILETIPSAVLTLDAGRHVLGCNRAFAALFPAPGGTGREGAPLAGVIPAEVRDDVLELDRRARRMGLASTEVELRREGVTLNLALTMAAVSLGGHQRGAILVIENVTELLRAQRQVAWKEVAQRVAHEIKNPLTPVTLSAERIRRHNARNTPESQQVIDRCCDIILSAAESVRRLVDQFGVLAEFPAAMPRPADLNNIAESAVLQFEDRLDGIRIEQHLTDPLPPVMADAEALKRALANLIDNAAEAMHDSLLRVLSIETCLSETAGMAEIVIADTGSGLTEEMRERLFLPYFSTKQRGTGLGLTIAAKIVQDHGGTIRAEHNAPKGTRFVINLPLADAAPSTLTLPHDSSAAKTSGWEPRPAGEIDQA</sequence>
<dbReference type="InterPro" id="IPR036890">
    <property type="entry name" value="HATPase_C_sf"/>
</dbReference>
<protein>
    <recommendedName>
        <fullName evidence="3">histidine kinase</fullName>
        <ecNumber evidence="3">2.7.13.3</ecNumber>
    </recommendedName>
</protein>
<evidence type="ECO:0000256" key="4">
    <source>
        <dbReference type="ARBA" id="ARBA00022553"/>
    </source>
</evidence>
<dbReference type="PRINTS" id="PR00344">
    <property type="entry name" value="BCTRLSENSOR"/>
</dbReference>
<gene>
    <name evidence="17" type="ORF">ENW50_08340</name>
</gene>
<keyword evidence="4" id="KW-0597">Phosphoprotein</keyword>
<dbReference type="InterPro" id="IPR036097">
    <property type="entry name" value="HisK_dim/P_sf"/>
</dbReference>
<feature type="transmembrane region" description="Helical" evidence="14">
    <location>
        <begin position="89"/>
        <end position="111"/>
    </location>
</feature>
<dbReference type="SMART" id="SM00304">
    <property type="entry name" value="HAMP"/>
    <property type="match status" value="1"/>
</dbReference>
<dbReference type="InterPro" id="IPR005467">
    <property type="entry name" value="His_kinase_dom"/>
</dbReference>
<feature type="domain" description="Histidine kinase" evidence="15">
    <location>
        <begin position="538"/>
        <end position="752"/>
    </location>
</feature>
<dbReference type="GO" id="GO:0007234">
    <property type="term" value="P:osmosensory signaling via phosphorelay pathway"/>
    <property type="evidence" value="ECO:0007669"/>
    <property type="project" value="TreeGrafter"/>
</dbReference>
<dbReference type="InterPro" id="IPR003660">
    <property type="entry name" value="HAMP_dom"/>
</dbReference>
<dbReference type="InterPro" id="IPR050351">
    <property type="entry name" value="BphY/WalK/GraS-like"/>
</dbReference>
<evidence type="ECO:0000256" key="3">
    <source>
        <dbReference type="ARBA" id="ARBA00012438"/>
    </source>
</evidence>
<dbReference type="Pfam" id="PF00672">
    <property type="entry name" value="HAMP"/>
    <property type="match status" value="1"/>
</dbReference>
<evidence type="ECO:0000256" key="13">
    <source>
        <dbReference type="SAM" id="MobiDB-lite"/>
    </source>
</evidence>
<dbReference type="CDD" id="cd00082">
    <property type="entry name" value="HisKA"/>
    <property type="match status" value="1"/>
</dbReference>
<dbReference type="InterPro" id="IPR017232">
    <property type="entry name" value="NtrY"/>
</dbReference>
<keyword evidence="9" id="KW-0067">ATP-binding</keyword>
<dbReference type="SUPFAM" id="SSF158472">
    <property type="entry name" value="HAMP domain-like"/>
    <property type="match status" value="1"/>
</dbReference>
<evidence type="ECO:0000256" key="10">
    <source>
        <dbReference type="ARBA" id="ARBA00022989"/>
    </source>
</evidence>
<dbReference type="SUPFAM" id="SSF55874">
    <property type="entry name" value="ATPase domain of HSP90 chaperone/DNA topoisomerase II/histidine kinase"/>
    <property type="match status" value="1"/>
</dbReference>
<dbReference type="EMBL" id="DTKL01000053">
    <property type="protein sequence ID" value="HGY94673.1"/>
    <property type="molecule type" value="Genomic_DNA"/>
</dbReference>
<dbReference type="InterPro" id="IPR003661">
    <property type="entry name" value="HisK_dim/P_dom"/>
</dbReference>
<evidence type="ECO:0000256" key="11">
    <source>
        <dbReference type="ARBA" id="ARBA00023012"/>
    </source>
</evidence>
<dbReference type="SMART" id="SM00388">
    <property type="entry name" value="HisKA"/>
    <property type="match status" value="1"/>
</dbReference>
<dbReference type="CDD" id="cd06225">
    <property type="entry name" value="HAMP"/>
    <property type="match status" value="1"/>
</dbReference>
<feature type="transmembrane region" description="Helical" evidence="14">
    <location>
        <begin position="313"/>
        <end position="336"/>
    </location>
</feature>
<keyword evidence="11" id="KW-0902">Two-component regulatory system</keyword>
<keyword evidence="6 14" id="KW-0812">Transmembrane</keyword>
<keyword evidence="8" id="KW-0418">Kinase</keyword>
<proteinExistence type="predicted"/>
<keyword evidence="7" id="KW-0547">Nucleotide-binding</keyword>
<evidence type="ECO:0000256" key="6">
    <source>
        <dbReference type="ARBA" id="ARBA00022692"/>
    </source>
</evidence>
<dbReference type="Pfam" id="PF00512">
    <property type="entry name" value="HisKA"/>
    <property type="match status" value="1"/>
</dbReference>
<evidence type="ECO:0000256" key="14">
    <source>
        <dbReference type="SAM" id="Phobius"/>
    </source>
</evidence>
<dbReference type="PANTHER" id="PTHR42878">
    <property type="entry name" value="TWO-COMPONENT HISTIDINE KINASE"/>
    <property type="match status" value="1"/>
</dbReference>
<evidence type="ECO:0000256" key="1">
    <source>
        <dbReference type="ARBA" id="ARBA00000085"/>
    </source>
</evidence>
<dbReference type="Pfam" id="PF02518">
    <property type="entry name" value="HATPase_c"/>
    <property type="match status" value="1"/>
</dbReference>
<dbReference type="PANTHER" id="PTHR42878:SF7">
    <property type="entry name" value="SENSOR HISTIDINE KINASE GLRK"/>
    <property type="match status" value="1"/>
</dbReference>
<evidence type="ECO:0000256" key="7">
    <source>
        <dbReference type="ARBA" id="ARBA00022741"/>
    </source>
</evidence>
<evidence type="ECO:0000256" key="5">
    <source>
        <dbReference type="ARBA" id="ARBA00022679"/>
    </source>
</evidence>
<evidence type="ECO:0000259" key="16">
    <source>
        <dbReference type="PROSITE" id="PS50885"/>
    </source>
</evidence>
<dbReference type="Gene3D" id="3.30.565.10">
    <property type="entry name" value="Histidine kinase-like ATPase, C-terminal domain"/>
    <property type="match status" value="1"/>
</dbReference>
<dbReference type="GO" id="GO:0016020">
    <property type="term" value="C:membrane"/>
    <property type="evidence" value="ECO:0007669"/>
    <property type="project" value="UniProtKB-SubCell"/>
</dbReference>
<comment type="caution">
    <text evidence="17">The sequence shown here is derived from an EMBL/GenBank/DDBJ whole genome shotgun (WGS) entry which is preliminary data.</text>
</comment>
<keyword evidence="10 14" id="KW-1133">Transmembrane helix</keyword>
<dbReference type="AlphaFoldDB" id="A0A7V4XT40"/>
<dbReference type="GO" id="GO:0000155">
    <property type="term" value="F:phosphorelay sensor kinase activity"/>
    <property type="evidence" value="ECO:0007669"/>
    <property type="project" value="InterPro"/>
</dbReference>
<dbReference type="InterPro" id="IPR035965">
    <property type="entry name" value="PAS-like_dom_sf"/>
</dbReference>
<dbReference type="SUPFAM" id="SSF47384">
    <property type="entry name" value="Homodimeric domain of signal transducing histidine kinase"/>
    <property type="match status" value="1"/>
</dbReference>
<evidence type="ECO:0000256" key="12">
    <source>
        <dbReference type="ARBA" id="ARBA00023136"/>
    </source>
</evidence>
<comment type="catalytic activity">
    <reaction evidence="1">
        <text>ATP + protein L-histidine = ADP + protein N-phospho-L-histidine.</text>
        <dbReference type="EC" id="2.7.13.3"/>
    </reaction>
</comment>
<keyword evidence="5" id="KW-0808">Transferase</keyword>
<organism evidence="17">
    <name type="scientific">Acidobacterium capsulatum</name>
    <dbReference type="NCBI Taxonomy" id="33075"/>
    <lineage>
        <taxon>Bacteria</taxon>
        <taxon>Pseudomonadati</taxon>
        <taxon>Acidobacteriota</taxon>
        <taxon>Terriglobia</taxon>
        <taxon>Terriglobales</taxon>
        <taxon>Acidobacteriaceae</taxon>
        <taxon>Acidobacterium</taxon>
    </lineage>
</organism>
<evidence type="ECO:0000256" key="9">
    <source>
        <dbReference type="ARBA" id="ARBA00022840"/>
    </source>
</evidence>
<evidence type="ECO:0000259" key="15">
    <source>
        <dbReference type="PROSITE" id="PS50109"/>
    </source>
</evidence>
<dbReference type="PROSITE" id="PS50109">
    <property type="entry name" value="HIS_KIN"/>
    <property type="match status" value="1"/>
</dbReference>
<dbReference type="CDD" id="cd00075">
    <property type="entry name" value="HATPase"/>
    <property type="match status" value="1"/>
</dbReference>
<dbReference type="Gene3D" id="3.30.450.20">
    <property type="entry name" value="PAS domain"/>
    <property type="match status" value="1"/>
</dbReference>
<dbReference type="InterPro" id="IPR004358">
    <property type="entry name" value="Sig_transdc_His_kin-like_C"/>
</dbReference>
<dbReference type="GO" id="GO:0000156">
    <property type="term" value="F:phosphorelay response regulator activity"/>
    <property type="evidence" value="ECO:0007669"/>
    <property type="project" value="TreeGrafter"/>
</dbReference>
<dbReference type="Gene3D" id="6.10.340.10">
    <property type="match status" value="1"/>
</dbReference>
<dbReference type="Pfam" id="PF13188">
    <property type="entry name" value="PAS_8"/>
    <property type="match status" value="1"/>
</dbReference>
<keyword evidence="12 14" id="KW-0472">Membrane</keyword>
<feature type="domain" description="HAMP" evidence="16">
    <location>
        <begin position="338"/>
        <end position="390"/>
    </location>
</feature>
<dbReference type="SUPFAM" id="SSF55785">
    <property type="entry name" value="PYP-like sensor domain (PAS domain)"/>
    <property type="match status" value="1"/>
</dbReference>
<dbReference type="EC" id="2.7.13.3" evidence="3"/>
<feature type="region of interest" description="Disordered" evidence="13">
    <location>
        <begin position="757"/>
        <end position="783"/>
    </location>
</feature>
<dbReference type="InterPro" id="IPR000014">
    <property type="entry name" value="PAS"/>
</dbReference>
<dbReference type="Gene3D" id="1.10.287.130">
    <property type="match status" value="1"/>
</dbReference>
<accession>A0A7V4XT40</accession>
<reference evidence="17" key="1">
    <citation type="journal article" date="2020" name="mSystems">
        <title>Genome- and Community-Level Interaction Insights into Carbon Utilization and Element Cycling Functions of Hydrothermarchaeota in Hydrothermal Sediment.</title>
        <authorList>
            <person name="Zhou Z."/>
            <person name="Liu Y."/>
            <person name="Xu W."/>
            <person name="Pan J."/>
            <person name="Luo Z.H."/>
            <person name="Li M."/>
        </authorList>
    </citation>
    <scope>NUCLEOTIDE SEQUENCE [LARGE SCALE GENOMIC DNA]</scope>
    <source>
        <strain evidence="17">SpSt-855</strain>
    </source>
</reference>